<keyword evidence="2" id="KW-0378">Hydrolase</keyword>
<dbReference type="GO" id="GO:0003887">
    <property type="term" value="F:DNA-directed DNA polymerase activity"/>
    <property type="evidence" value="ECO:0007669"/>
    <property type="project" value="UniProtKB-EC"/>
</dbReference>
<evidence type="ECO:0000256" key="2">
    <source>
        <dbReference type="ARBA" id="ARBA00022801"/>
    </source>
</evidence>
<dbReference type="EC" id="2.7.7.7" evidence="6"/>
<feature type="compositionally biased region" description="Low complexity" evidence="4">
    <location>
        <begin position="167"/>
        <end position="178"/>
    </location>
</feature>
<dbReference type="FunFam" id="3.30.420.10:FF:000045">
    <property type="entry name" value="3'-5' exonuclease DinG"/>
    <property type="match status" value="1"/>
</dbReference>
<name>A0A7W8BAN6_STREU</name>
<feature type="region of interest" description="Disordered" evidence="4">
    <location>
        <begin position="107"/>
        <end position="196"/>
    </location>
</feature>
<dbReference type="GO" id="GO:0006260">
    <property type="term" value="P:DNA replication"/>
    <property type="evidence" value="ECO:0007669"/>
    <property type="project" value="InterPro"/>
</dbReference>
<evidence type="ECO:0000256" key="1">
    <source>
        <dbReference type="ARBA" id="ARBA00022722"/>
    </source>
</evidence>
<evidence type="ECO:0000313" key="7">
    <source>
        <dbReference type="Proteomes" id="UP000528608"/>
    </source>
</evidence>
<dbReference type="Gene3D" id="3.40.50.10190">
    <property type="entry name" value="BRCT domain"/>
    <property type="match status" value="1"/>
</dbReference>
<keyword evidence="3" id="KW-0269">Exonuclease</keyword>
<dbReference type="GO" id="GO:0005829">
    <property type="term" value="C:cytosol"/>
    <property type="evidence" value="ECO:0007669"/>
    <property type="project" value="TreeGrafter"/>
</dbReference>
<dbReference type="NCBIfam" id="TIGR00573">
    <property type="entry name" value="dnaq"/>
    <property type="match status" value="1"/>
</dbReference>
<dbReference type="Proteomes" id="UP000528608">
    <property type="component" value="Unassembled WGS sequence"/>
</dbReference>
<keyword evidence="6" id="KW-0548">Nucleotidyltransferase</keyword>
<evidence type="ECO:0000256" key="4">
    <source>
        <dbReference type="SAM" id="MobiDB-lite"/>
    </source>
</evidence>
<dbReference type="InterPro" id="IPR036397">
    <property type="entry name" value="RNaseH_sf"/>
</dbReference>
<evidence type="ECO:0000259" key="5">
    <source>
        <dbReference type="PROSITE" id="PS50172"/>
    </source>
</evidence>
<dbReference type="NCBIfam" id="NF004719">
    <property type="entry name" value="PRK06063.1"/>
    <property type="match status" value="1"/>
</dbReference>
<keyword evidence="1" id="KW-0540">Nuclease</keyword>
<gene>
    <name evidence="6" type="ORF">FHS36_001780</name>
</gene>
<keyword evidence="6" id="KW-0808">Transferase</keyword>
<comment type="caution">
    <text evidence="6">The sequence shown here is derived from an EMBL/GenBank/DDBJ whole genome shotgun (WGS) entry which is preliminary data.</text>
</comment>
<dbReference type="GO" id="GO:0003677">
    <property type="term" value="F:DNA binding"/>
    <property type="evidence" value="ECO:0007669"/>
    <property type="project" value="InterPro"/>
</dbReference>
<proteinExistence type="predicted"/>
<sequence length="561" mass="59972">MRQRFGPLGGSRVRAPMVIDLADGRMLWTDVHLTGDGGVHDVERHVDRPGRLGRALWWYFTGGSRVTLWDLACSDEAVVVRRAPEPGAPDEVPVFRRREYEDAAAFAARPRALGAPEERRPAGGPGKADGRAAGGRRALLAPHEGGVAPGKAASSPGPSTRARAWHGSRPATSSRRSPGGPPGRARDGAPRARPATAAVRPGLTPCYGTGRGPRCQCGPVFSVTMLVDRAAADSPTPWPAAYPEGYAVVDVETTGLARDDRIVSAAVYQLDARGRVEDHWYTLVNPQRDPGPVWIHGLTTEVLADAPLFPEIAGELAKRLDGRVLVAHNAAFDWSMLAREYARARATAPVRQRLCTIALSKELRLPLPNHKLESLAAHYGVVQQRAHHALDDARVLAEAFRPSLQLAAEAGLRLPLLACQPLTEWSDGPTAPRSAAVGYQPSYRSGTWRPSRKRPACPYPNPGRYKSGEQLIQGMRVAFSGDTSVDRELLEDRAVEAGLHIATSVSRLTSLLVTNDPGSPTSKTTKAASFGTPVIDEAAFMQLLSHVVPAPGGAKGTTAGG</sequence>
<dbReference type="PROSITE" id="PS50172">
    <property type="entry name" value="BRCT"/>
    <property type="match status" value="1"/>
</dbReference>
<dbReference type="Gene3D" id="3.30.420.10">
    <property type="entry name" value="Ribonuclease H-like superfamily/Ribonuclease H"/>
    <property type="match status" value="1"/>
</dbReference>
<dbReference type="EMBL" id="JACHJF010000004">
    <property type="protein sequence ID" value="MBB5118348.1"/>
    <property type="molecule type" value="Genomic_DNA"/>
</dbReference>
<evidence type="ECO:0000313" key="6">
    <source>
        <dbReference type="EMBL" id="MBB5118348.1"/>
    </source>
</evidence>
<feature type="domain" description="BRCT" evidence="5">
    <location>
        <begin position="467"/>
        <end position="544"/>
    </location>
</feature>
<dbReference type="Pfam" id="PF00533">
    <property type="entry name" value="BRCT"/>
    <property type="match status" value="1"/>
</dbReference>
<dbReference type="InterPro" id="IPR013520">
    <property type="entry name" value="Ribonucl_H"/>
</dbReference>
<dbReference type="InterPro" id="IPR006054">
    <property type="entry name" value="DnaQ"/>
</dbReference>
<dbReference type="InterPro" id="IPR001357">
    <property type="entry name" value="BRCT_dom"/>
</dbReference>
<organism evidence="6 7">
    <name type="scientific">Streptomyces eurocidicus</name>
    <name type="common">Streptoverticillium eurocidicus</name>
    <dbReference type="NCBI Taxonomy" id="66423"/>
    <lineage>
        <taxon>Bacteria</taxon>
        <taxon>Bacillati</taxon>
        <taxon>Actinomycetota</taxon>
        <taxon>Actinomycetes</taxon>
        <taxon>Kitasatosporales</taxon>
        <taxon>Streptomycetaceae</taxon>
        <taxon>Streptomyces</taxon>
    </lineage>
</organism>
<dbReference type="AlphaFoldDB" id="A0A7W8BAN6"/>
<dbReference type="PANTHER" id="PTHR30231">
    <property type="entry name" value="DNA POLYMERASE III SUBUNIT EPSILON"/>
    <property type="match status" value="1"/>
</dbReference>
<accession>A0A7W8BAN6</accession>
<feature type="region of interest" description="Disordered" evidence="4">
    <location>
        <begin position="430"/>
        <end position="464"/>
    </location>
</feature>
<reference evidence="6 7" key="1">
    <citation type="submission" date="2020-08" db="EMBL/GenBank/DDBJ databases">
        <title>Genomic Encyclopedia of Type Strains, Phase III (KMG-III): the genomes of soil and plant-associated and newly described type strains.</title>
        <authorList>
            <person name="Whitman W."/>
        </authorList>
    </citation>
    <scope>NUCLEOTIDE SEQUENCE [LARGE SCALE GENOMIC DNA]</scope>
    <source>
        <strain evidence="6 7">CECT 3259</strain>
    </source>
</reference>
<dbReference type="SUPFAM" id="SSF53098">
    <property type="entry name" value="Ribonuclease H-like"/>
    <property type="match status" value="1"/>
</dbReference>
<protein>
    <submittedName>
        <fullName evidence="6">DNA polymerase-3 subunit epsilon</fullName>
        <ecNumber evidence="6">2.7.7.7</ecNumber>
    </submittedName>
</protein>
<dbReference type="Pfam" id="PF00929">
    <property type="entry name" value="RNase_T"/>
    <property type="match status" value="1"/>
</dbReference>
<dbReference type="SUPFAM" id="SSF52113">
    <property type="entry name" value="BRCT domain"/>
    <property type="match status" value="1"/>
</dbReference>
<dbReference type="SMART" id="SM00479">
    <property type="entry name" value="EXOIII"/>
    <property type="match status" value="1"/>
</dbReference>
<dbReference type="InterPro" id="IPR012337">
    <property type="entry name" value="RNaseH-like_sf"/>
</dbReference>
<dbReference type="InterPro" id="IPR036420">
    <property type="entry name" value="BRCT_dom_sf"/>
</dbReference>
<dbReference type="PANTHER" id="PTHR30231:SF4">
    <property type="entry name" value="PROTEIN NEN2"/>
    <property type="match status" value="1"/>
</dbReference>
<evidence type="ECO:0000256" key="3">
    <source>
        <dbReference type="ARBA" id="ARBA00022839"/>
    </source>
</evidence>
<dbReference type="GO" id="GO:0008408">
    <property type="term" value="F:3'-5' exonuclease activity"/>
    <property type="evidence" value="ECO:0007669"/>
    <property type="project" value="TreeGrafter"/>
</dbReference>
<dbReference type="CDD" id="cd06127">
    <property type="entry name" value="DEDDh"/>
    <property type="match status" value="1"/>
</dbReference>